<dbReference type="GO" id="GO:0016853">
    <property type="term" value="F:isomerase activity"/>
    <property type="evidence" value="ECO:0007669"/>
    <property type="project" value="UniProtKB-KW"/>
</dbReference>
<proteinExistence type="inferred from homology"/>
<keyword evidence="3" id="KW-0413">Isomerase</keyword>
<dbReference type="InterPro" id="IPR014748">
    <property type="entry name" value="Enoyl-CoA_hydra_C"/>
</dbReference>
<name>A0A482J1T8_9BURK</name>
<dbReference type="InterPro" id="IPR001753">
    <property type="entry name" value="Enoyl-CoA_hydra/iso"/>
</dbReference>
<sequence length="260" mass="28374">MTVLEVRHVGTTAVVTMNRPEQRNALDMTMRDAFAEVIPALRDDKAVKAIVLTGAGGHFCAGGDVKAIAAGQGGERDIFEGRERIRKIHRWSDELIDMEKPVIAAVDGVAFGAGLSLALCADFILASKRATFCSVFSRIGFVPDVGALYLLPRWIGLARAKELVFSARVVKADEALELGLLHSISEDDVVADAIALANRFAHAPTDAIGAAKSVMNRAFESDRHTVHAQEAMLQAMCRESAYHQEAVRRFIDKEPAKYQW</sequence>
<dbReference type="SUPFAM" id="SSF52096">
    <property type="entry name" value="ClpP/crotonase"/>
    <property type="match status" value="1"/>
</dbReference>
<dbReference type="InterPro" id="IPR029045">
    <property type="entry name" value="ClpP/crotonase-like_dom_sf"/>
</dbReference>
<reference evidence="3 4" key="1">
    <citation type="submission" date="2019-03" db="EMBL/GenBank/DDBJ databases">
        <title>Comparative insights into the high quality Complete genome sequence of highly metal resistant Cupriavidus metallidurans strain BS1 isolated from a gold-copper mine.</title>
        <authorList>
            <person name="Mazhar H.S."/>
            <person name="Rensing C."/>
        </authorList>
    </citation>
    <scope>NUCLEOTIDE SEQUENCE [LARGE SCALE GENOMIC DNA]</scope>
    <source>
        <strain evidence="3 4">BS1</strain>
    </source>
</reference>
<dbReference type="Pfam" id="PF00378">
    <property type="entry name" value="ECH_1"/>
    <property type="match status" value="1"/>
</dbReference>
<dbReference type="Gene3D" id="3.90.226.10">
    <property type="entry name" value="2-enoyl-CoA Hydratase, Chain A, domain 1"/>
    <property type="match status" value="1"/>
</dbReference>
<dbReference type="AlphaFoldDB" id="A0A482J1T8"/>
<dbReference type="CDD" id="cd06558">
    <property type="entry name" value="crotonase-like"/>
    <property type="match status" value="1"/>
</dbReference>
<dbReference type="Proteomes" id="UP000253772">
    <property type="component" value="Chromosome c2"/>
</dbReference>
<dbReference type="Gene3D" id="1.10.12.10">
    <property type="entry name" value="Lyase 2-enoyl-coa Hydratase, Chain A, domain 2"/>
    <property type="match status" value="1"/>
</dbReference>
<dbReference type="InterPro" id="IPR018376">
    <property type="entry name" value="Enoyl-CoA_hyd/isom_CS"/>
</dbReference>
<evidence type="ECO:0000256" key="1">
    <source>
        <dbReference type="ARBA" id="ARBA00005254"/>
    </source>
</evidence>
<organism evidence="3 4">
    <name type="scientific">Cupriavidus metallidurans</name>
    <dbReference type="NCBI Taxonomy" id="119219"/>
    <lineage>
        <taxon>Bacteria</taxon>
        <taxon>Pseudomonadati</taxon>
        <taxon>Pseudomonadota</taxon>
        <taxon>Betaproteobacteria</taxon>
        <taxon>Burkholderiales</taxon>
        <taxon>Burkholderiaceae</taxon>
        <taxon>Cupriavidus</taxon>
    </lineage>
</organism>
<comment type="similarity">
    <text evidence="1 2">Belongs to the enoyl-CoA hydratase/isomerase family.</text>
</comment>
<accession>A0A482J1T8</accession>
<dbReference type="PANTHER" id="PTHR43802">
    <property type="entry name" value="ENOYL-COA HYDRATASE"/>
    <property type="match status" value="1"/>
</dbReference>
<protein>
    <submittedName>
        <fullName evidence="3">Enoyl-CoA hydratase/isomerase family protein</fullName>
    </submittedName>
</protein>
<dbReference type="PANTHER" id="PTHR43802:SF1">
    <property type="entry name" value="IP11341P-RELATED"/>
    <property type="match status" value="1"/>
</dbReference>
<evidence type="ECO:0000313" key="4">
    <source>
        <dbReference type="Proteomes" id="UP000253772"/>
    </source>
</evidence>
<gene>
    <name evidence="3" type="ORF">DDF84_025920</name>
</gene>
<dbReference type="OrthoDB" id="8524220at2"/>
<dbReference type="EMBL" id="CP037901">
    <property type="protein sequence ID" value="QBP13084.1"/>
    <property type="molecule type" value="Genomic_DNA"/>
</dbReference>
<evidence type="ECO:0000313" key="3">
    <source>
        <dbReference type="EMBL" id="QBP13084.1"/>
    </source>
</evidence>
<dbReference type="PROSITE" id="PS00166">
    <property type="entry name" value="ENOYL_COA_HYDRATASE"/>
    <property type="match status" value="1"/>
</dbReference>
<evidence type="ECO:0000256" key="2">
    <source>
        <dbReference type="RuleBase" id="RU003707"/>
    </source>
</evidence>
<dbReference type="RefSeq" id="WP_017512016.1">
    <property type="nucleotide sequence ID" value="NZ_CP037901.1"/>
</dbReference>